<accession>A0A392TXH5</accession>
<evidence type="ECO:0000313" key="2">
    <source>
        <dbReference type="Proteomes" id="UP000265520"/>
    </source>
</evidence>
<dbReference type="EMBL" id="LXQA010683055">
    <property type="protein sequence ID" value="MCI65812.1"/>
    <property type="molecule type" value="Genomic_DNA"/>
</dbReference>
<comment type="caution">
    <text evidence="1">The sequence shown here is derived from an EMBL/GenBank/DDBJ whole genome shotgun (WGS) entry which is preliminary data.</text>
</comment>
<protein>
    <submittedName>
        <fullName evidence="1">Uncharacterized protein</fullName>
    </submittedName>
</protein>
<dbReference type="Proteomes" id="UP000265520">
    <property type="component" value="Unassembled WGS sequence"/>
</dbReference>
<proteinExistence type="predicted"/>
<evidence type="ECO:0000313" key="1">
    <source>
        <dbReference type="EMBL" id="MCI65812.1"/>
    </source>
</evidence>
<name>A0A392TXH5_9FABA</name>
<reference evidence="1 2" key="1">
    <citation type="journal article" date="2018" name="Front. Plant Sci.">
        <title>Red Clover (Trifolium pratense) and Zigzag Clover (T. medium) - A Picture of Genomic Similarities and Differences.</title>
        <authorList>
            <person name="Dluhosova J."/>
            <person name="Istvanek J."/>
            <person name="Nedelnik J."/>
            <person name="Repkova J."/>
        </authorList>
    </citation>
    <scope>NUCLEOTIDE SEQUENCE [LARGE SCALE GENOMIC DNA]</scope>
    <source>
        <strain evidence="2">cv. 10/8</strain>
        <tissue evidence="1">Leaf</tissue>
    </source>
</reference>
<organism evidence="1 2">
    <name type="scientific">Trifolium medium</name>
    <dbReference type="NCBI Taxonomy" id="97028"/>
    <lineage>
        <taxon>Eukaryota</taxon>
        <taxon>Viridiplantae</taxon>
        <taxon>Streptophyta</taxon>
        <taxon>Embryophyta</taxon>
        <taxon>Tracheophyta</taxon>
        <taxon>Spermatophyta</taxon>
        <taxon>Magnoliopsida</taxon>
        <taxon>eudicotyledons</taxon>
        <taxon>Gunneridae</taxon>
        <taxon>Pentapetalae</taxon>
        <taxon>rosids</taxon>
        <taxon>fabids</taxon>
        <taxon>Fabales</taxon>
        <taxon>Fabaceae</taxon>
        <taxon>Papilionoideae</taxon>
        <taxon>50 kb inversion clade</taxon>
        <taxon>NPAAA clade</taxon>
        <taxon>Hologalegina</taxon>
        <taxon>IRL clade</taxon>
        <taxon>Trifolieae</taxon>
        <taxon>Trifolium</taxon>
    </lineage>
</organism>
<keyword evidence="2" id="KW-1185">Reference proteome</keyword>
<sequence length="59" mass="6434">MLLLTQTSFQVVSVDPAEAALAELVAEVVKLSKYLLALTSTFLPLYSFTFSPVSPPKEM</sequence>
<dbReference type="AlphaFoldDB" id="A0A392TXH5"/>